<comment type="similarity">
    <text evidence="2">Belongs to the sodium:neurotransmitter symporter (SNF) (TC 2.A.22) family.</text>
</comment>
<feature type="transmembrane region" description="Helical" evidence="9">
    <location>
        <begin position="286"/>
        <end position="309"/>
    </location>
</feature>
<reference evidence="10" key="1">
    <citation type="submission" date="2007-04" db="EMBL/GenBank/DDBJ databases">
        <title>Annotation of Pediculus humanus corporis strain USDA.</title>
        <authorList>
            <person name="Kirkness E."/>
            <person name="Hannick L."/>
            <person name="Hass B."/>
            <person name="Bruggner R."/>
            <person name="Lawson D."/>
            <person name="Bidwell S."/>
            <person name="Joardar V."/>
            <person name="Caler E."/>
            <person name="Walenz B."/>
            <person name="Inman J."/>
            <person name="Schobel S."/>
            <person name="Galinsky K."/>
            <person name="Amedeo P."/>
            <person name="Strausberg R."/>
        </authorList>
    </citation>
    <scope>NUCLEOTIDE SEQUENCE</scope>
    <source>
        <strain evidence="10">USDA</strain>
    </source>
</reference>
<dbReference type="Proteomes" id="UP000009046">
    <property type="component" value="Unassembled WGS sequence"/>
</dbReference>
<dbReference type="HOGENOM" id="CLU_572812_0_0_1"/>
<feature type="transmembrane region" description="Helical" evidence="9">
    <location>
        <begin position="252"/>
        <end position="274"/>
    </location>
</feature>
<dbReference type="Pfam" id="PF00209">
    <property type="entry name" value="SNF"/>
    <property type="match status" value="1"/>
</dbReference>
<evidence type="ECO:0000313" key="12">
    <source>
        <dbReference type="Proteomes" id="UP000009046"/>
    </source>
</evidence>
<keyword evidence="8" id="KW-1015">Disulfide bond</keyword>
<dbReference type="AlphaFoldDB" id="E0VL59"/>
<feature type="transmembrane region" description="Helical" evidence="9">
    <location>
        <begin position="210"/>
        <end position="232"/>
    </location>
</feature>
<dbReference type="EnsemblMetazoa" id="PHUM281630-RA">
    <property type="protein sequence ID" value="PHUM281630-PA"/>
    <property type="gene ID" value="PHUM281630"/>
</dbReference>
<dbReference type="KEGG" id="phu:Phum_PHUM281630"/>
<dbReference type="PROSITE" id="PS50267">
    <property type="entry name" value="NA_NEUROTRAN_SYMP_3"/>
    <property type="match status" value="1"/>
</dbReference>
<dbReference type="VEuPathDB" id="VectorBase:PHUM281630"/>
<evidence type="ECO:0000256" key="7">
    <source>
        <dbReference type="ARBA" id="ARBA00023136"/>
    </source>
</evidence>
<evidence type="ECO:0000256" key="6">
    <source>
        <dbReference type="ARBA" id="ARBA00022989"/>
    </source>
</evidence>
<dbReference type="PANTHER" id="PTHR11616">
    <property type="entry name" value="SODIUM/CHLORIDE DEPENDENT TRANSPORTER"/>
    <property type="match status" value="1"/>
</dbReference>
<feature type="transmembrane region" description="Helical" evidence="9">
    <location>
        <begin position="41"/>
        <end position="71"/>
    </location>
</feature>
<keyword evidence="3" id="KW-0813">Transport</keyword>
<protein>
    <submittedName>
        <fullName evidence="10 11">Uncharacterized protein</fullName>
    </submittedName>
</protein>
<evidence type="ECO:0000256" key="2">
    <source>
        <dbReference type="ARBA" id="ARBA00006459"/>
    </source>
</evidence>
<proteinExistence type="inferred from homology"/>
<dbReference type="EMBL" id="DS235269">
    <property type="protein sequence ID" value="EEB14115.1"/>
    <property type="molecule type" value="Genomic_DNA"/>
</dbReference>
<dbReference type="GeneID" id="8229475"/>
<dbReference type="OrthoDB" id="6699552at2759"/>
<dbReference type="CTD" id="8229475"/>
<dbReference type="InterPro" id="IPR037272">
    <property type="entry name" value="SNS_sf"/>
</dbReference>
<evidence type="ECO:0000313" key="11">
    <source>
        <dbReference type="EnsemblMetazoa" id="PHUM281630-PA"/>
    </source>
</evidence>
<dbReference type="EMBL" id="AAZO01003271">
    <property type="status" value="NOT_ANNOTATED_CDS"/>
    <property type="molecule type" value="Genomic_DNA"/>
</dbReference>
<evidence type="ECO:0000256" key="1">
    <source>
        <dbReference type="ARBA" id="ARBA00004141"/>
    </source>
</evidence>
<dbReference type="GO" id="GO:0035725">
    <property type="term" value="P:sodium ion transmembrane transport"/>
    <property type="evidence" value="ECO:0007669"/>
    <property type="project" value="TreeGrafter"/>
</dbReference>
<evidence type="ECO:0000256" key="3">
    <source>
        <dbReference type="ARBA" id="ARBA00022448"/>
    </source>
</evidence>
<dbReference type="InParanoid" id="E0VL59"/>
<evidence type="ECO:0000256" key="4">
    <source>
        <dbReference type="ARBA" id="ARBA00022692"/>
    </source>
</evidence>
<evidence type="ECO:0000313" key="10">
    <source>
        <dbReference type="EMBL" id="EEB14115.1"/>
    </source>
</evidence>
<reference evidence="11" key="3">
    <citation type="submission" date="2020-05" db="UniProtKB">
        <authorList>
            <consortium name="EnsemblMetazoa"/>
        </authorList>
    </citation>
    <scope>IDENTIFICATION</scope>
    <source>
        <strain evidence="11">USDA</strain>
    </source>
</reference>
<keyword evidence="6 9" id="KW-1133">Transmembrane helix</keyword>
<accession>E0VL59</accession>
<feature type="disulfide bond" evidence="8">
    <location>
        <begin position="124"/>
        <end position="133"/>
    </location>
</feature>
<name>E0VL59_PEDHC</name>
<feature type="transmembrane region" description="Helical" evidence="9">
    <location>
        <begin position="373"/>
        <end position="390"/>
    </location>
</feature>
<keyword evidence="12" id="KW-1185">Reference proteome</keyword>
<feature type="transmembrane region" description="Helical" evidence="9">
    <location>
        <begin position="178"/>
        <end position="198"/>
    </location>
</feature>
<keyword evidence="7 9" id="KW-0472">Membrane</keyword>
<keyword evidence="4 9" id="KW-0812">Transmembrane</keyword>
<dbReference type="SUPFAM" id="SSF161070">
    <property type="entry name" value="SNF-like"/>
    <property type="match status" value="1"/>
</dbReference>
<feature type="transmembrane region" description="Helical" evidence="9">
    <location>
        <begin position="91"/>
        <end position="112"/>
    </location>
</feature>
<comment type="subcellular location">
    <subcellularLocation>
        <location evidence="1">Membrane</location>
        <topology evidence="1">Multi-pass membrane protein</topology>
    </subcellularLocation>
</comment>
<evidence type="ECO:0000256" key="9">
    <source>
        <dbReference type="SAM" id="Phobius"/>
    </source>
</evidence>
<reference evidence="10" key="2">
    <citation type="submission" date="2007-04" db="EMBL/GenBank/DDBJ databases">
        <title>The genome of the human body louse.</title>
        <authorList>
            <consortium name="The Human Body Louse Genome Consortium"/>
            <person name="Kirkness E."/>
            <person name="Walenz B."/>
            <person name="Hass B."/>
            <person name="Bruggner R."/>
            <person name="Strausberg R."/>
        </authorList>
    </citation>
    <scope>NUCLEOTIDE SEQUENCE</scope>
    <source>
        <strain evidence="10">USDA</strain>
    </source>
</reference>
<dbReference type="InterPro" id="IPR000175">
    <property type="entry name" value="Na/ntran_symport"/>
</dbReference>
<keyword evidence="5" id="KW-0769">Symport</keyword>
<dbReference type="RefSeq" id="XP_002426853.1">
    <property type="nucleotide sequence ID" value="XM_002426808.1"/>
</dbReference>
<dbReference type="GO" id="GO:0005886">
    <property type="term" value="C:plasma membrane"/>
    <property type="evidence" value="ECO:0007669"/>
    <property type="project" value="TreeGrafter"/>
</dbReference>
<dbReference type="eggNOG" id="KOG3660">
    <property type="taxonomic scope" value="Eukaryota"/>
</dbReference>
<sequence>MNLNPSITDVFSSASFAGHHAAKNKSTDPSTVTWSSRGKGIYAYILSTLSFTIVLKYTSVGFSVSFTEILLGRYVTGSFVRIYDMCPMAKVVSCIAIGFKFHIMVYLFKYAITLFERRLIWERCEKPWAKKNCYSLTGNATYYKMCVQEFNASYCNELYWESSGMQYWKYVVLDDFNFILFNLFTLLGFCIAVFVLNYKGIRSLEKAFTLLLWIPMFLSVLLGMIAFTRPGFLSGMESLWVFHWEKLLNYDLWLSAFENTFLVNNNGLFVLSFISSHSNFYDDVMYDVLAVIFSHVFFGSFLIAPIFSVLKVYGNVPIKNFHVGSQTVLCLAVVEAFVELTENRINIYYVSGGMAVLELTMSEALIYPFQFSVATNVLFFLLVIQLVYGYKRYNDNFHFMMGYQPPFIFHCLEISSTDLLQAFKYNASWGPKVPLLSKSRVVFNSKDITKEFMYRKELYKKPFMKTKDFSDQLYWVL</sequence>
<evidence type="ECO:0000256" key="8">
    <source>
        <dbReference type="PIRSR" id="PIRSR600175-2"/>
    </source>
</evidence>
<dbReference type="GO" id="GO:0015293">
    <property type="term" value="F:symporter activity"/>
    <property type="evidence" value="ECO:0007669"/>
    <property type="project" value="UniProtKB-KW"/>
</dbReference>
<organism>
    <name type="scientific">Pediculus humanus subsp. corporis</name>
    <name type="common">Body louse</name>
    <dbReference type="NCBI Taxonomy" id="121224"/>
    <lineage>
        <taxon>Eukaryota</taxon>
        <taxon>Metazoa</taxon>
        <taxon>Ecdysozoa</taxon>
        <taxon>Arthropoda</taxon>
        <taxon>Hexapoda</taxon>
        <taxon>Insecta</taxon>
        <taxon>Pterygota</taxon>
        <taxon>Neoptera</taxon>
        <taxon>Paraneoptera</taxon>
        <taxon>Psocodea</taxon>
        <taxon>Troctomorpha</taxon>
        <taxon>Phthiraptera</taxon>
        <taxon>Anoplura</taxon>
        <taxon>Pediculidae</taxon>
        <taxon>Pediculus</taxon>
    </lineage>
</organism>
<evidence type="ECO:0000256" key="5">
    <source>
        <dbReference type="ARBA" id="ARBA00022847"/>
    </source>
</evidence>
<dbReference type="PANTHER" id="PTHR11616:SF240">
    <property type="entry name" value="BLOATED TUBULES, ISOFORM B-RELATED"/>
    <property type="match status" value="1"/>
</dbReference>
<gene>
    <name evidence="11" type="primary">8229475</name>
    <name evidence="10" type="ORF">Phum_PHUM281630</name>
</gene>